<dbReference type="InterPro" id="IPR052970">
    <property type="entry name" value="Inner_ear_hair_cell_LOXHD"/>
</dbReference>
<keyword evidence="4" id="KW-1185">Reference proteome</keyword>
<protein>
    <submittedName>
        <fullName evidence="3">ALOX5</fullName>
        <ecNumber evidence="3">1.13.11.34</ecNumber>
    </submittedName>
</protein>
<reference evidence="3 4" key="1">
    <citation type="submission" date="2020-06" db="EMBL/GenBank/DDBJ databases">
        <authorList>
            <person name="Li R."/>
            <person name="Bekaert M."/>
        </authorList>
    </citation>
    <scope>NUCLEOTIDE SEQUENCE [LARGE SCALE GENOMIC DNA]</scope>
    <source>
        <strain evidence="4">wild</strain>
    </source>
</reference>
<dbReference type="GO" id="GO:0004051">
    <property type="term" value="F:arachidonate 5-lipoxygenase activity"/>
    <property type="evidence" value="ECO:0007669"/>
    <property type="project" value="UniProtKB-EC"/>
</dbReference>
<sequence>MGSGISKASYNITVKTGDQKGSGTDVNVYIILHGKGVQTNECKLDNFFKNDFERGEIDKFSIDSEINISEVQRVELRRDNYGLYSNWYLDWIEVTNKKNSITFIFPAMKWIKANGRYFFNHHTCLPQDDLFLETRKLELKAIQAEYQLQVHIPEMAGLPAQLMSSFFLEETVKTLPEDEKFSFHYEANFALEGMKLKGESFKLTMMKNKEWQDFEDVNTVYTKAFGVPEVNTFSANRY</sequence>
<dbReference type="Gene3D" id="1.20.245.10">
    <property type="entry name" value="Lipoxygenase-1, Domain 5"/>
    <property type="match status" value="1"/>
</dbReference>
<gene>
    <name evidence="3" type="ORF">MCOR_11663</name>
</gene>
<evidence type="ECO:0000313" key="4">
    <source>
        <dbReference type="Proteomes" id="UP000507470"/>
    </source>
</evidence>
<dbReference type="OrthoDB" id="407298at2759"/>
<organism evidence="3 4">
    <name type="scientific">Mytilus coruscus</name>
    <name type="common">Sea mussel</name>
    <dbReference type="NCBI Taxonomy" id="42192"/>
    <lineage>
        <taxon>Eukaryota</taxon>
        <taxon>Metazoa</taxon>
        <taxon>Spiralia</taxon>
        <taxon>Lophotrochozoa</taxon>
        <taxon>Mollusca</taxon>
        <taxon>Bivalvia</taxon>
        <taxon>Autobranchia</taxon>
        <taxon>Pteriomorphia</taxon>
        <taxon>Mytilida</taxon>
        <taxon>Mytiloidea</taxon>
        <taxon>Mytilidae</taxon>
        <taxon>Mytilinae</taxon>
        <taxon>Mytilus</taxon>
    </lineage>
</organism>
<dbReference type="Pfam" id="PF01477">
    <property type="entry name" value="PLAT"/>
    <property type="match status" value="1"/>
</dbReference>
<dbReference type="EMBL" id="CACVKT020001989">
    <property type="protein sequence ID" value="CAC5374181.1"/>
    <property type="molecule type" value="Genomic_DNA"/>
</dbReference>
<dbReference type="PANTHER" id="PTHR45901">
    <property type="entry name" value="PROTEIN CBG12474"/>
    <property type="match status" value="1"/>
</dbReference>
<name>A0A6J8AVM0_MYTCO</name>
<feature type="domain" description="PLAT" evidence="2">
    <location>
        <begin position="8"/>
        <end position="125"/>
    </location>
</feature>
<accession>A0A6J8AVM0</accession>
<dbReference type="PANTHER" id="PTHR45901:SF3">
    <property type="entry name" value="LIPOXYGENASE HOMOLOGY DOMAIN-CONTAINING PROTEIN 1"/>
    <property type="match status" value="1"/>
</dbReference>
<dbReference type="SUPFAM" id="SSF49723">
    <property type="entry name" value="Lipase/lipooxygenase domain (PLAT/LH2 domain)"/>
    <property type="match status" value="1"/>
</dbReference>
<dbReference type="AlphaFoldDB" id="A0A6J8AVM0"/>
<keyword evidence="3" id="KW-0560">Oxidoreductase</keyword>
<evidence type="ECO:0000313" key="3">
    <source>
        <dbReference type="EMBL" id="CAC5374181.1"/>
    </source>
</evidence>
<dbReference type="SMART" id="SM00308">
    <property type="entry name" value="LH2"/>
    <property type="match status" value="1"/>
</dbReference>
<evidence type="ECO:0000259" key="2">
    <source>
        <dbReference type="PROSITE" id="PS50095"/>
    </source>
</evidence>
<dbReference type="Gene3D" id="2.40.180.10">
    <property type="entry name" value="Catalase core domain"/>
    <property type="match status" value="1"/>
</dbReference>
<proteinExistence type="predicted"/>
<dbReference type="InterPro" id="IPR036392">
    <property type="entry name" value="PLAT/LH2_dom_sf"/>
</dbReference>
<dbReference type="PROSITE" id="PS50095">
    <property type="entry name" value="PLAT"/>
    <property type="match status" value="1"/>
</dbReference>
<dbReference type="Proteomes" id="UP000507470">
    <property type="component" value="Unassembled WGS sequence"/>
</dbReference>
<dbReference type="EC" id="1.13.11.34" evidence="3"/>
<dbReference type="InterPro" id="IPR001024">
    <property type="entry name" value="PLAT/LH2_dom"/>
</dbReference>
<evidence type="ECO:0000256" key="1">
    <source>
        <dbReference type="PROSITE-ProRule" id="PRU00152"/>
    </source>
</evidence>
<comment type="caution">
    <text evidence="1">Lacks conserved residue(s) required for the propagation of feature annotation.</text>
</comment>